<dbReference type="InterPro" id="IPR050616">
    <property type="entry name" value="CPA3_Na-H_Antiporter_A"/>
</dbReference>
<name>M7NYE1_9GAMM</name>
<dbReference type="PANTHER" id="PTHR43373:SF1">
    <property type="entry name" value="NA(+)_H(+) ANTIPORTER SUBUNIT A"/>
    <property type="match status" value="1"/>
</dbReference>
<feature type="transmembrane region" description="Helical" evidence="6">
    <location>
        <begin position="56"/>
        <end position="78"/>
    </location>
</feature>
<dbReference type="GO" id="GO:0005886">
    <property type="term" value="C:plasma membrane"/>
    <property type="evidence" value="ECO:0007669"/>
    <property type="project" value="UniProtKB-SubCell"/>
</dbReference>
<feature type="domain" description="MrpA C-terminal/MbhD" evidence="7">
    <location>
        <begin position="15"/>
        <end position="80"/>
    </location>
</feature>
<keyword evidence="9" id="KW-1185">Reference proteome</keyword>
<protein>
    <submittedName>
        <fullName evidence="8">Na(+) H(+) antiporter subunit A, Na(+) H(+) antiporter subunit B</fullName>
    </submittedName>
</protein>
<gene>
    <name evidence="8" type="ORF">MPL1_02823</name>
</gene>
<evidence type="ECO:0000256" key="1">
    <source>
        <dbReference type="ARBA" id="ARBA00004651"/>
    </source>
</evidence>
<dbReference type="EMBL" id="APHR01000013">
    <property type="protein sequence ID" value="EMR13828.1"/>
    <property type="molecule type" value="Genomic_DNA"/>
</dbReference>
<evidence type="ECO:0000256" key="4">
    <source>
        <dbReference type="ARBA" id="ARBA00022989"/>
    </source>
</evidence>
<comment type="subcellular location">
    <subcellularLocation>
        <location evidence="1">Cell membrane</location>
        <topology evidence="1">Multi-pass membrane protein</topology>
    </subcellularLocation>
</comment>
<feature type="transmembrane region" description="Helical" evidence="6">
    <location>
        <begin position="33"/>
        <end position="50"/>
    </location>
</feature>
<dbReference type="Gene3D" id="1.20.120.1200">
    <property type="entry name" value="NADH-ubiquinone/plastoquinone oxidoreductase chain 6, subunit NuoJ"/>
    <property type="match status" value="1"/>
</dbReference>
<comment type="caution">
    <text evidence="8">The sequence shown here is derived from an EMBL/GenBank/DDBJ whole genome shotgun (WGS) entry which is preliminary data.</text>
</comment>
<feature type="transmembrane region" description="Helical" evidence="6">
    <location>
        <begin position="90"/>
        <end position="109"/>
    </location>
</feature>
<organism evidence="8 9">
    <name type="scientific">Methylophaga lonarensis MPL</name>
    <dbReference type="NCBI Taxonomy" id="1286106"/>
    <lineage>
        <taxon>Bacteria</taxon>
        <taxon>Pseudomonadati</taxon>
        <taxon>Pseudomonadota</taxon>
        <taxon>Gammaproteobacteria</taxon>
        <taxon>Thiotrichales</taxon>
        <taxon>Piscirickettsiaceae</taxon>
        <taxon>Methylophaga</taxon>
    </lineage>
</organism>
<keyword evidence="4 6" id="KW-1133">Transmembrane helix</keyword>
<dbReference type="PANTHER" id="PTHR43373">
    <property type="entry name" value="NA(+)/H(+) ANTIPORTER SUBUNIT"/>
    <property type="match status" value="1"/>
</dbReference>
<reference evidence="8 9" key="1">
    <citation type="journal article" date="2013" name="Genome Announc.">
        <title>Draft Genome Sequence of Methylophaga lonarensis MPLT, a Haloalkaliphilic (Non-Methane-Utilizing) Methylotroph.</title>
        <authorList>
            <person name="Shetty S.A."/>
            <person name="Marathe N.P."/>
            <person name="Munot H."/>
            <person name="Antony C.P."/>
            <person name="Dhotre D.P."/>
            <person name="Murrell J.C."/>
            <person name="Shouche Y.S."/>
        </authorList>
    </citation>
    <scope>NUCLEOTIDE SEQUENCE [LARGE SCALE GENOMIC DNA]</scope>
    <source>
        <strain evidence="8 9">MPL</strain>
    </source>
</reference>
<dbReference type="Pfam" id="PF13244">
    <property type="entry name" value="MbhD"/>
    <property type="match status" value="1"/>
</dbReference>
<dbReference type="InterPro" id="IPR025383">
    <property type="entry name" value="MrpA_C/MbhD"/>
</dbReference>
<evidence type="ECO:0000313" key="9">
    <source>
        <dbReference type="Proteomes" id="UP000012019"/>
    </source>
</evidence>
<evidence type="ECO:0000256" key="6">
    <source>
        <dbReference type="SAM" id="Phobius"/>
    </source>
</evidence>
<sequence length="168" mass="17907">MAASELIFDLILCMVLLSLAVAVVEVKRLYDSIILFIAFGLILSITWARLGAPDLALAEAAIGAGITGVLLMAAYASLPQGKHQQNTRRSWLAVGFSLAAMIWLVLSLVPLASSPESLVAAAEQSMTDSGVTHPVTAVLLNFRAWDTLLELLVLLLALLGMQQLRLPA</sequence>
<feature type="transmembrane region" description="Helical" evidence="6">
    <location>
        <begin position="6"/>
        <end position="26"/>
    </location>
</feature>
<proteinExistence type="predicted"/>
<dbReference type="PATRIC" id="fig|1286106.3.peg.561"/>
<keyword evidence="5 6" id="KW-0472">Membrane</keyword>
<dbReference type="Proteomes" id="UP000012019">
    <property type="component" value="Unassembled WGS sequence"/>
</dbReference>
<evidence type="ECO:0000256" key="2">
    <source>
        <dbReference type="ARBA" id="ARBA00022475"/>
    </source>
</evidence>
<evidence type="ECO:0000313" key="8">
    <source>
        <dbReference type="EMBL" id="EMR13828.1"/>
    </source>
</evidence>
<dbReference type="STRING" id="1286106.MPL1_02823"/>
<dbReference type="eggNOG" id="COG2111">
    <property type="taxonomic scope" value="Bacteria"/>
</dbReference>
<evidence type="ECO:0000256" key="5">
    <source>
        <dbReference type="ARBA" id="ARBA00023136"/>
    </source>
</evidence>
<evidence type="ECO:0000259" key="7">
    <source>
        <dbReference type="Pfam" id="PF13244"/>
    </source>
</evidence>
<dbReference type="RefSeq" id="WP_009725603.1">
    <property type="nucleotide sequence ID" value="NZ_APHR01000013.1"/>
</dbReference>
<feature type="transmembrane region" description="Helical" evidence="6">
    <location>
        <begin position="142"/>
        <end position="161"/>
    </location>
</feature>
<accession>M7NYE1</accession>
<evidence type="ECO:0000256" key="3">
    <source>
        <dbReference type="ARBA" id="ARBA00022692"/>
    </source>
</evidence>
<keyword evidence="2" id="KW-1003">Cell membrane</keyword>
<dbReference type="AlphaFoldDB" id="M7NYE1"/>
<keyword evidence="3 6" id="KW-0812">Transmembrane</keyword>
<dbReference type="InterPro" id="IPR042106">
    <property type="entry name" value="Nuo/plastoQ_OxRdtase_6_NuoJ"/>
</dbReference>